<dbReference type="OrthoDB" id="9803297at2"/>
<dbReference type="RefSeq" id="WP_057951377.1">
    <property type="nucleotide sequence ID" value="NZ_CP013118.1"/>
</dbReference>
<dbReference type="Gene3D" id="1.10.285.10">
    <property type="entry name" value="Glutamate Dehydrogenase, chain A, domain 3"/>
    <property type="match status" value="2"/>
</dbReference>
<evidence type="ECO:0000256" key="7">
    <source>
        <dbReference type="PIRSR" id="PIRSR000185-2"/>
    </source>
</evidence>
<feature type="binding site" evidence="7">
    <location>
        <position position="213"/>
    </location>
    <ligand>
        <name>NAD(+)</name>
        <dbReference type="ChEBI" id="CHEBI:57540"/>
    </ligand>
</feature>
<feature type="binding site" evidence="7">
    <location>
        <position position="115"/>
    </location>
    <ligand>
        <name>substrate</name>
    </ligand>
</feature>
<feature type="domain" description="Glutamate/phenylalanine/leucine/valine/L-tryptophan dehydrogenase C-terminal" evidence="10">
    <location>
        <begin position="206"/>
        <end position="448"/>
    </location>
</feature>
<dbReference type="PRINTS" id="PR00082">
    <property type="entry name" value="GLFDHDRGNASE"/>
</dbReference>
<sequence>MENMHQQALNDFMSRIEMKNPGEEEFQQAVKEVAESLIPFIEENPQYKEAKVLERIAEPERMILFRVPWVDDKGNIQVNRGYRIEMNSAIGPYKGGLRFHPTVNLSILKFLAFEQVFKNSLTTLPMGGGKGGSDFDPKGKSDNEVMRFCQSFMNELHRHLGPNTDVPAGDIGVGGREIGFLFGMYKKLRNEFVGVFTGKAKEWGGSLIRPEATGYGATYFAEEMLKTRGEDFKGKVVAISGSGNVAQFATEKVTEMGGKVITLSDSSGFIHDPNGIDKEKLKYVMHLKNVKRGRIKEYANKYDVEYHDAQRPWIVKCDVAMPCATQNEINEDEAKTLVQNGCYVVSEGANMPTTPEAVEYFQEKRVLYGPGKAANAGGVAVSGLEMTQNSMRLAWTREEVDKRLHTIMKDIHSTCVKFGKRDDGSIDYVKGSNIGGFVKVADAMLDQGIV</sequence>
<dbReference type="KEGG" id="blq:L21SP5_00057"/>
<dbReference type="InterPro" id="IPR046346">
    <property type="entry name" value="Aminoacid_DH-like_N_sf"/>
</dbReference>
<name>A0A0S2HUJ3_9BACT</name>
<keyword evidence="7" id="KW-0547">Nucleotide-binding</keyword>
<dbReference type="PIRSF" id="PIRSF000185">
    <property type="entry name" value="Glu_DH"/>
    <property type="match status" value="1"/>
</dbReference>
<dbReference type="InterPro" id="IPR033524">
    <property type="entry name" value="Glu/Leu/Phe/Val_DH_AS"/>
</dbReference>
<feature type="binding site" evidence="7">
    <location>
        <position position="382"/>
    </location>
    <ligand>
        <name>substrate</name>
    </ligand>
</feature>
<dbReference type="Proteomes" id="UP000064893">
    <property type="component" value="Chromosome"/>
</dbReference>
<dbReference type="InterPro" id="IPR014362">
    <property type="entry name" value="Glu_DH"/>
</dbReference>
<comment type="subunit">
    <text evidence="2">Homohexamer.</text>
</comment>
<dbReference type="AlphaFoldDB" id="A0A0S2HUJ3"/>
<evidence type="ECO:0000313" key="11">
    <source>
        <dbReference type="EMBL" id="ALO13739.1"/>
    </source>
</evidence>
<organism evidence="11 12">
    <name type="scientific">Salinivirga cyanobacteriivorans</name>
    <dbReference type="NCBI Taxonomy" id="1307839"/>
    <lineage>
        <taxon>Bacteria</taxon>
        <taxon>Pseudomonadati</taxon>
        <taxon>Bacteroidota</taxon>
        <taxon>Bacteroidia</taxon>
        <taxon>Bacteroidales</taxon>
        <taxon>Salinivirgaceae</taxon>
        <taxon>Salinivirga</taxon>
    </lineage>
</organism>
<dbReference type="InterPro" id="IPR006097">
    <property type="entry name" value="Glu/Leu/Phe/Val/Trp_DH_dimer"/>
</dbReference>
<evidence type="ECO:0000256" key="3">
    <source>
        <dbReference type="ARBA" id="ARBA00023002"/>
    </source>
</evidence>
<dbReference type="InterPro" id="IPR006095">
    <property type="entry name" value="Glu/Leu/Phe/Val/Trp_DH"/>
</dbReference>
<dbReference type="Gene3D" id="3.40.50.720">
    <property type="entry name" value="NAD(P)-binding Rossmann-like Domain"/>
    <property type="match status" value="1"/>
</dbReference>
<keyword evidence="12" id="KW-1185">Reference proteome</keyword>
<dbReference type="FunFam" id="3.40.50.10860:FF:000002">
    <property type="entry name" value="Glutamate dehydrogenase"/>
    <property type="match status" value="1"/>
</dbReference>
<dbReference type="NCBIfam" id="NF006929">
    <property type="entry name" value="PRK09414.1"/>
    <property type="match status" value="1"/>
</dbReference>
<dbReference type="GO" id="GO:0005829">
    <property type="term" value="C:cytosol"/>
    <property type="evidence" value="ECO:0007669"/>
    <property type="project" value="TreeGrafter"/>
</dbReference>
<evidence type="ECO:0000256" key="2">
    <source>
        <dbReference type="ARBA" id="ARBA00011643"/>
    </source>
</evidence>
<feature type="binding site" evidence="7">
    <location>
        <position position="118"/>
    </location>
    <ligand>
        <name>substrate</name>
    </ligand>
</feature>
<keyword evidence="4 7" id="KW-0520">NAD</keyword>
<dbReference type="STRING" id="1307839.L21SP5_00057"/>
<accession>A0A0S2HUJ3</accession>
<dbReference type="GO" id="GO:0006537">
    <property type="term" value="P:glutamate biosynthetic process"/>
    <property type="evidence" value="ECO:0007669"/>
    <property type="project" value="UniProtKB-ARBA"/>
</dbReference>
<reference evidence="11 12" key="1">
    <citation type="submission" date="2015-11" db="EMBL/GenBank/DDBJ databases">
        <title>Description and complete genome sequence of a novel strain predominating in hypersaline microbial mats and representing a new family of the Bacteriodetes phylum.</title>
        <authorList>
            <person name="Spring S."/>
            <person name="Bunk B."/>
            <person name="Sproer C."/>
            <person name="Klenk H.-P."/>
        </authorList>
    </citation>
    <scope>NUCLEOTIDE SEQUENCE [LARGE SCALE GENOMIC DNA]</scope>
    <source>
        <strain evidence="11 12">L21-Spi-D4</strain>
    </source>
</reference>
<dbReference type="FunFam" id="3.40.50.720:FF:000030">
    <property type="entry name" value="Glutamate dehydrogenase"/>
    <property type="match status" value="1"/>
</dbReference>
<dbReference type="InterPro" id="IPR006096">
    <property type="entry name" value="Glu/Leu/Phe/Val/Trp_DH_C"/>
</dbReference>
<evidence type="ECO:0000313" key="12">
    <source>
        <dbReference type="Proteomes" id="UP000064893"/>
    </source>
</evidence>
<evidence type="ECO:0000259" key="10">
    <source>
        <dbReference type="SMART" id="SM00839"/>
    </source>
</evidence>
<dbReference type="SUPFAM" id="SSF53223">
    <property type="entry name" value="Aminoacid dehydrogenase-like, N-terminal domain"/>
    <property type="match status" value="1"/>
</dbReference>
<evidence type="ECO:0000256" key="1">
    <source>
        <dbReference type="ARBA" id="ARBA00006382"/>
    </source>
</evidence>
<dbReference type="FunFam" id="1.10.285.10:FF:000001">
    <property type="entry name" value="Glutamate dehydrogenase"/>
    <property type="match status" value="1"/>
</dbReference>
<feature type="site" description="Important for catalysis" evidence="8">
    <location>
        <position position="170"/>
    </location>
</feature>
<dbReference type="GO" id="GO:0004354">
    <property type="term" value="F:glutamate dehydrogenase (NADP+) activity"/>
    <property type="evidence" value="ECO:0007669"/>
    <property type="project" value="TreeGrafter"/>
</dbReference>
<dbReference type="InterPro" id="IPR050724">
    <property type="entry name" value="Glu_Leu_Phe_Val_DH"/>
</dbReference>
<feature type="binding site" evidence="7">
    <location>
        <position position="169"/>
    </location>
    <ligand>
        <name>substrate</name>
    </ligand>
</feature>
<feature type="binding site" evidence="7">
    <location>
        <position position="94"/>
    </location>
    <ligand>
        <name>substrate</name>
    </ligand>
</feature>
<evidence type="ECO:0000256" key="4">
    <source>
        <dbReference type="ARBA" id="ARBA00023027"/>
    </source>
</evidence>
<feature type="active site" description="Proton donor" evidence="6">
    <location>
        <position position="130"/>
    </location>
</feature>
<gene>
    <name evidence="11" type="primary">gdhA</name>
    <name evidence="11" type="ORF">L21SP5_00057</name>
</gene>
<dbReference type="PATRIC" id="fig|1307839.3.peg.55"/>
<dbReference type="InterPro" id="IPR033922">
    <property type="entry name" value="NAD_bind_Glu_DH"/>
</dbReference>
<evidence type="ECO:0000256" key="8">
    <source>
        <dbReference type="PIRSR" id="PIRSR000185-3"/>
    </source>
</evidence>
<dbReference type="SMART" id="SM00839">
    <property type="entry name" value="ELFV_dehydrog"/>
    <property type="match status" value="1"/>
</dbReference>
<dbReference type="SUPFAM" id="SSF51735">
    <property type="entry name" value="NAD(P)-binding Rossmann-fold domains"/>
    <property type="match status" value="1"/>
</dbReference>
<dbReference type="InterPro" id="IPR036291">
    <property type="entry name" value="NAD(P)-bd_dom_sf"/>
</dbReference>
<dbReference type="CDD" id="cd05313">
    <property type="entry name" value="NAD_bind_2_Glu_DH"/>
    <property type="match status" value="1"/>
</dbReference>
<dbReference type="Gene3D" id="3.40.50.10860">
    <property type="entry name" value="Leucine Dehydrogenase, chain A, domain 1"/>
    <property type="match status" value="1"/>
</dbReference>
<dbReference type="PANTHER" id="PTHR43571">
    <property type="entry name" value="NADP-SPECIFIC GLUTAMATE DEHYDROGENASE 1-RELATED"/>
    <property type="match status" value="1"/>
</dbReference>
<evidence type="ECO:0000256" key="5">
    <source>
        <dbReference type="PIRNR" id="PIRNR000185"/>
    </source>
</evidence>
<dbReference type="Pfam" id="PF02812">
    <property type="entry name" value="ELFV_dehydrog_N"/>
    <property type="match status" value="1"/>
</dbReference>
<dbReference type="PANTHER" id="PTHR43571:SF1">
    <property type="entry name" value="NADP-SPECIFIC GLUTAMATE DEHYDROGENASE 1-RELATED"/>
    <property type="match status" value="1"/>
</dbReference>
<proteinExistence type="inferred from homology"/>
<keyword evidence="3 5" id="KW-0560">Oxidoreductase</keyword>
<protein>
    <recommendedName>
        <fullName evidence="5">Glutamate dehydrogenase</fullName>
    </recommendedName>
</protein>
<dbReference type="GO" id="GO:0000166">
    <property type="term" value="F:nucleotide binding"/>
    <property type="evidence" value="ECO:0007669"/>
    <property type="project" value="UniProtKB-KW"/>
</dbReference>
<evidence type="ECO:0000256" key="6">
    <source>
        <dbReference type="PIRSR" id="PIRSR000185-1"/>
    </source>
</evidence>
<evidence type="ECO:0000256" key="9">
    <source>
        <dbReference type="RuleBase" id="RU004417"/>
    </source>
</evidence>
<dbReference type="PROSITE" id="PS00074">
    <property type="entry name" value="GLFV_DEHYDROGENASE"/>
    <property type="match status" value="1"/>
</dbReference>
<comment type="similarity">
    <text evidence="1 5 9">Belongs to the Glu/Leu/Phe/Val dehydrogenases family.</text>
</comment>
<dbReference type="EMBL" id="CP013118">
    <property type="protein sequence ID" value="ALO13739.1"/>
    <property type="molecule type" value="Genomic_DNA"/>
</dbReference>
<dbReference type="Pfam" id="PF00208">
    <property type="entry name" value="ELFV_dehydrog"/>
    <property type="match status" value="1"/>
</dbReference>
<feature type="binding site" evidence="7">
    <location>
        <position position="244"/>
    </location>
    <ligand>
        <name>NAD(+)</name>
        <dbReference type="ChEBI" id="CHEBI:57540"/>
    </ligand>
</feature>